<comment type="caution">
    <text evidence="2">The sequence shown here is derived from an EMBL/GenBank/DDBJ whole genome shotgun (WGS) entry which is preliminary data.</text>
</comment>
<accession>A0A2A4CQU0</accession>
<feature type="domain" description="Flagellar protein FlgJ N-terminal" evidence="1">
    <location>
        <begin position="38"/>
        <end position="86"/>
    </location>
</feature>
<name>A0A2A4CQU0_9RHOB</name>
<proteinExistence type="predicted"/>
<evidence type="ECO:0000259" key="1">
    <source>
        <dbReference type="Pfam" id="PF10135"/>
    </source>
</evidence>
<protein>
    <submittedName>
        <fullName evidence="2">Chemotaxis protein chel</fullName>
    </submittedName>
</protein>
<dbReference type="OrthoDB" id="7690273at2"/>
<keyword evidence="3" id="KW-1185">Reference proteome</keyword>
<dbReference type="Pfam" id="PF10135">
    <property type="entry name" value="Rod-binding"/>
    <property type="match status" value="1"/>
</dbReference>
<evidence type="ECO:0000313" key="2">
    <source>
        <dbReference type="EMBL" id="PCD76690.1"/>
    </source>
</evidence>
<gene>
    <name evidence="2" type="ORF">CLN94_08215</name>
</gene>
<dbReference type="InterPro" id="IPR019301">
    <property type="entry name" value="Flagellar_prot_FlgJ_N"/>
</dbReference>
<reference evidence="2 3" key="1">
    <citation type="submission" date="2017-09" db="EMBL/GenBank/DDBJ databases">
        <title>A multilocus sequence analysis scheme for characterization of bacteria in the genus Thioclava.</title>
        <authorList>
            <person name="Liu Y."/>
            <person name="Shao Z."/>
        </authorList>
    </citation>
    <scope>NUCLEOTIDE SEQUENCE [LARGE SCALE GENOMIC DNA]</scope>
    <source>
        <strain evidence="2 3">CAU 1312</strain>
    </source>
</reference>
<dbReference type="EMBL" id="NTJD01000005">
    <property type="protein sequence ID" value="PCD76690.1"/>
    <property type="molecule type" value="Genomic_DNA"/>
</dbReference>
<sequence length="94" mass="9932">MPLAPVASSPPHAVRQSCDARAARLTAQKLEASFLAEMLKHTGLGDGSGAFSGGIGEEQFASFLRDEHANLMAARGGIGLAETIFQSMCREEQK</sequence>
<dbReference type="Proteomes" id="UP000243507">
    <property type="component" value="Unassembled WGS sequence"/>
</dbReference>
<dbReference type="RefSeq" id="WP_096433295.1">
    <property type="nucleotide sequence ID" value="NZ_NTJD01000005.1"/>
</dbReference>
<organism evidence="2 3">
    <name type="scientific">Pseudothioclava arenosa</name>
    <dbReference type="NCBI Taxonomy" id="1795308"/>
    <lineage>
        <taxon>Bacteria</taxon>
        <taxon>Pseudomonadati</taxon>
        <taxon>Pseudomonadota</taxon>
        <taxon>Alphaproteobacteria</taxon>
        <taxon>Rhodobacterales</taxon>
        <taxon>Paracoccaceae</taxon>
        <taxon>Pseudothioclava</taxon>
    </lineage>
</organism>
<dbReference type="AlphaFoldDB" id="A0A2A4CQU0"/>
<evidence type="ECO:0000313" key="3">
    <source>
        <dbReference type="Proteomes" id="UP000243507"/>
    </source>
</evidence>